<evidence type="ECO:0000256" key="1">
    <source>
        <dbReference type="ARBA" id="ARBA00009091"/>
    </source>
</evidence>
<keyword evidence="3" id="KW-0175">Coiled coil</keyword>
<comment type="similarity">
    <text evidence="1">Belongs to the Skp family.</text>
</comment>
<evidence type="ECO:0000256" key="4">
    <source>
        <dbReference type="SAM" id="SignalP"/>
    </source>
</evidence>
<dbReference type="SMART" id="SM00935">
    <property type="entry name" value="OmpH"/>
    <property type="match status" value="1"/>
</dbReference>
<dbReference type="Proteomes" id="UP001168167">
    <property type="component" value="Unassembled WGS sequence"/>
</dbReference>
<dbReference type="Pfam" id="PF03938">
    <property type="entry name" value="OmpH"/>
    <property type="match status" value="1"/>
</dbReference>
<evidence type="ECO:0000256" key="2">
    <source>
        <dbReference type="ARBA" id="ARBA00022729"/>
    </source>
</evidence>
<proteinExistence type="inferred from homology"/>
<dbReference type="InterPro" id="IPR024930">
    <property type="entry name" value="Skp_dom_sf"/>
</dbReference>
<comment type="caution">
    <text evidence="5">The sequence shown here is derived from an EMBL/GenBank/DDBJ whole genome shotgun (WGS) entry which is preliminary data.</text>
</comment>
<name>A0ABT7QMW9_9GAMM</name>
<gene>
    <name evidence="5" type="ORF">NQX30_06600</name>
</gene>
<dbReference type="PANTHER" id="PTHR35089:SF1">
    <property type="entry name" value="CHAPERONE PROTEIN SKP"/>
    <property type="match status" value="1"/>
</dbReference>
<sequence>MKIKTAILITALTIAISGGAQAQESQVAFVNFERIYQESKVVKAVRDEINVTFRSREKKLEEQGDKLRALQEELQKESLTFSEAQKESRISEIEQKGRQFERDRRALLEDRGAMLQEQRRTLDVEIAKIIEAIAREKKYSMVLNPYLTLPISDNRTLTHNILLYADASADITGDVIERFDKQARLNISQ</sequence>
<evidence type="ECO:0000313" key="5">
    <source>
        <dbReference type="EMBL" id="MDM5148034.1"/>
    </source>
</evidence>
<feature type="coiled-coil region" evidence="3">
    <location>
        <begin position="53"/>
        <end position="110"/>
    </location>
</feature>
<keyword evidence="6" id="KW-1185">Reference proteome</keyword>
<keyword evidence="2 4" id="KW-0732">Signal</keyword>
<dbReference type="EMBL" id="JANQAO010000003">
    <property type="protein sequence ID" value="MDM5148034.1"/>
    <property type="molecule type" value="Genomic_DNA"/>
</dbReference>
<feature type="chain" id="PRO_5046587647" evidence="4">
    <location>
        <begin position="23"/>
        <end position="189"/>
    </location>
</feature>
<feature type="signal peptide" evidence="4">
    <location>
        <begin position="1"/>
        <end position="22"/>
    </location>
</feature>
<evidence type="ECO:0000313" key="6">
    <source>
        <dbReference type="Proteomes" id="UP001168167"/>
    </source>
</evidence>
<reference evidence="5" key="2">
    <citation type="journal article" date="2023" name="Microbiome">
        <title>Synthase-selected sorting approach identifies a beta-lactone synthase in a nudibranch symbiotic bacterium.</title>
        <authorList>
            <person name="Dzunkova M."/>
            <person name="La Clair J.J."/>
            <person name="Tyml T."/>
            <person name="Doud D."/>
            <person name="Schulz F."/>
            <person name="Piquer-Esteban S."/>
            <person name="Porcel Sanchis D."/>
            <person name="Osborn A."/>
            <person name="Robinson D."/>
            <person name="Louie K.B."/>
            <person name="Bowen B.P."/>
            <person name="Bowers R.M."/>
            <person name="Lee J."/>
            <person name="Arnau V."/>
            <person name="Diaz-Villanueva W."/>
            <person name="Stepanauskas R."/>
            <person name="Gosliner T."/>
            <person name="Date S.V."/>
            <person name="Northen T.R."/>
            <person name="Cheng J.F."/>
            <person name="Burkart M.D."/>
            <person name="Woyke T."/>
        </authorList>
    </citation>
    <scope>NUCLEOTIDE SEQUENCE</scope>
    <source>
        <strain evidence="5">Df01</strain>
    </source>
</reference>
<dbReference type="PANTHER" id="PTHR35089">
    <property type="entry name" value="CHAPERONE PROTEIN SKP"/>
    <property type="match status" value="1"/>
</dbReference>
<organism evidence="5 6">
    <name type="scientific">Candidatus Doriopsillibacter californiensis</name>
    <dbReference type="NCBI Taxonomy" id="2970740"/>
    <lineage>
        <taxon>Bacteria</taxon>
        <taxon>Pseudomonadati</taxon>
        <taxon>Pseudomonadota</taxon>
        <taxon>Gammaproteobacteria</taxon>
        <taxon>Candidatus Tethybacterales</taxon>
        <taxon>Candidatus Persebacteraceae</taxon>
        <taxon>Candidatus Doriopsillibacter</taxon>
    </lineage>
</organism>
<dbReference type="SUPFAM" id="SSF111384">
    <property type="entry name" value="OmpH-like"/>
    <property type="match status" value="1"/>
</dbReference>
<dbReference type="Gene3D" id="3.30.910.20">
    <property type="entry name" value="Skp domain"/>
    <property type="match status" value="1"/>
</dbReference>
<dbReference type="InterPro" id="IPR005632">
    <property type="entry name" value="Chaperone_Skp"/>
</dbReference>
<protein>
    <submittedName>
        <fullName evidence="5">OmpH family outer membrane protein</fullName>
    </submittedName>
</protein>
<reference evidence="5" key="1">
    <citation type="submission" date="2022-08" db="EMBL/GenBank/DDBJ databases">
        <authorList>
            <person name="Dzunkova M."/>
            <person name="La Clair J."/>
            <person name="Tyml T."/>
            <person name="Doud D."/>
            <person name="Schulz F."/>
            <person name="Piquer S."/>
            <person name="Porcel Sanchis D."/>
            <person name="Osborn A."/>
            <person name="Robinson D."/>
            <person name="Louie K.B."/>
            <person name="Bowen B.P."/>
            <person name="Bowers R."/>
            <person name="Lee J."/>
            <person name="Arnau Llombart V."/>
            <person name="Diaz Villanueva W."/>
            <person name="Gosliner T."/>
            <person name="Northen T."/>
            <person name="Cheng J.-F."/>
            <person name="Burkart M.D."/>
            <person name="Woyke T."/>
        </authorList>
    </citation>
    <scope>NUCLEOTIDE SEQUENCE</scope>
    <source>
        <strain evidence="5">Df01</strain>
    </source>
</reference>
<accession>A0ABT7QMW9</accession>
<evidence type="ECO:0000256" key="3">
    <source>
        <dbReference type="SAM" id="Coils"/>
    </source>
</evidence>